<feature type="transmembrane region" description="Helical" evidence="2">
    <location>
        <begin position="214"/>
        <end position="234"/>
    </location>
</feature>
<dbReference type="EMBL" id="MCBT01000013">
    <property type="protein sequence ID" value="OEG74875.1"/>
    <property type="molecule type" value="Genomic_DNA"/>
</dbReference>
<dbReference type="Proteomes" id="UP000095230">
    <property type="component" value="Unassembled WGS sequence"/>
</dbReference>
<organism evidence="3 4">
    <name type="scientific">Shewanella colwelliana</name>
    <name type="common">Alteromonas colwelliana</name>
    <dbReference type="NCBI Taxonomy" id="23"/>
    <lineage>
        <taxon>Bacteria</taxon>
        <taxon>Pseudomonadati</taxon>
        <taxon>Pseudomonadota</taxon>
        <taxon>Gammaproteobacteria</taxon>
        <taxon>Alteromonadales</taxon>
        <taxon>Shewanellaceae</taxon>
        <taxon>Shewanella</taxon>
    </lineage>
</organism>
<keyword evidence="2" id="KW-0812">Transmembrane</keyword>
<gene>
    <name evidence="3" type="ORF">BEL05_11895</name>
</gene>
<name>A0A1E5IWH6_SHECO</name>
<evidence type="ECO:0000256" key="1">
    <source>
        <dbReference type="SAM" id="Coils"/>
    </source>
</evidence>
<comment type="caution">
    <text evidence="3">The sequence shown here is derived from an EMBL/GenBank/DDBJ whole genome shotgun (WGS) entry which is preliminary data.</text>
</comment>
<keyword evidence="2" id="KW-1133">Transmembrane helix</keyword>
<accession>A0A1E5IWH6</accession>
<evidence type="ECO:0000313" key="4">
    <source>
        <dbReference type="Proteomes" id="UP000095230"/>
    </source>
</evidence>
<keyword evidence="1" id="KW-0175">Coiled coil</keyword>
<feature type="coiled-coil region" evidence="1">
    <location>
        <begin position="157"/>
        <end position="184"/>
    </location>
</feature>
<sequence length="337" mass="38134">MGHLNNTSAHIDNLMVQLNALPVTKQIITEQSFTNSLIEFKKLIEKSFSELKKSKDELFESVETITNDSTEQKHKLEELIAEIEKYDESIQTSLGSFNERFDETEQQYSEKLGETTNSFKSQYQDFSEDISEKLNANVVTNEEKVEELLIKHEESFSEQTEKQKSDAQAVLDELEEKKSEASTLLQIIGNIGITGNYQNIANNEKKAADIWRRIALSLMIGMVLIIGVTIFISATNGFDWKLALFRVGAALVLAIPAAYAAKESAKHRSLENHNRRSELELASLDPYLEKLPKDTRDKVKEELTKKFFGLNSTEPKVEDPVSNKAILDLLKAAIDKK</sequence>
<evidence type="ECO:0000313" key="3">
    <source>
        <dbReference type="EMBL" id="OEG74875.1"/>
    </source>
</evidence>
<feature type="transmembrane region" description="Helical" evidence="2">
    <location>
        <begin position="240"/>
        <end position="261"/>
    </location>
</feature>
<keyword evidence="2" id="KW-0472">Membrane</keyword>
<protein>
    <submittedName>
        <fullName evidence="3">Uncharacterized protein</fullName>
    </submittedName>
</protein>
<proteinExistence type="predicted"/>
<dbReference type="SUPFAM" id="SSF58113">
    <property type="entry name" value="Apolipoprotein A-I"/>
    <property type="match status" value="1"/>
</dbReference>
<reference evidence="3 4" key="1">
    <citation type="submission" date="2016-07" db="EMBL/GenBank/DDBJ databases">
        <title>Whole-genome of two Shewanella species isolated from a digestive organ of sea cucumber Apostichopus japonicus Selenka 1867.</title>
        <authorList>
            <person name="Hong H.-H."/>
            <person name="Choi H."/>
            <person name="Cheon S."/>
            <person name="Oh J.-S."/>
            <person name="Lee H.-G."/>
            <person name="Park C."/>
        </authorList>
    </citation>
    <scope>NUCLEOTIDE SEQUENCE [LARGE SCALE GENOMIC DNA]</scope>
    <source>
        <strain evidence="3 4">CSB03KR</strain>
    </source>
</reference>
<evidence type="ECO:0000256" key="2">
    <source>
        <dbReference type="SAM" id="Phobius"/>
    </source>
</evidence>
<dbReference type="AlphaFoldDB" id="A0A1E5IWH6"/>